<dbReference type="Gene3D" id="1.20.120.1630">
    <property type="match status" value="1"/>
</dbReference>
<dbReference type="Proteomes" id="UP001059546">
    <property type="component" value="Chromosome I"/>
</dbReference>
<evidence type="ECO:0008006" key="6">
    <source>
        <dbReference type="Google" id="ProtNLM"/>
    </source>
</evidence>
<evidence type="ECO:0000313" key="2">
    <source>
        <dbReference type="EMBL" id="UTX42441.1"/>
    </source>
</evidence>
<organism evidence="2 4">
    <name type="scientific">Encephalitozoon hellem</name>
    <name type="common">Microsporidian parasite</name>
    <dbReference type="NCBI Taxonomy" id="27973"/>
    <lineage>
        <taxon>Eukaryota</taxon>
        <taxon>Fungi</taxon>
        <taxon>Fungi incertae sedis</taxon>
        <taxon>Microsporidia</taxon>
        <taxon>Unikaryonidae</taxon>
        <taxon>Encephalitozoon</taxon>
    </lineage>
</organism>
<keyword evidence="5" id="KW-1185">Reference proteome</keyword>
<dbReference type="EMBL" id="CP119062">
    <property type="protein sequence ID" value="WEL37884.1"/>
    <property type="molecule type" value="Genomic_DNA"/>
</dbReference>
<name>A0A9Q9F8M2_ENCHE</name>
<dbReference type="Proteomes" id="UP001217963">
    <property type="component" value="Chromosome I"/>
</dbReference>
<proteinExistence type="predicted"/>
<reference evidence="3 5" key="2">
    <citation type="submission" date="2023-02" db="EMBL/GenBank/DDBJ databases">
        <title>Encephalitozoon hellem ATCC 50451 complete genome.</title>
        <authorList>
            <person name="Mascarenhas dos Santos A.C."/>
            <person name="Julian A.T."/>
            <person name="Pombert J.-F."/>
        </authorList>
    </citation>
    <scope>NUCLEOTIDE SEQUENCE [LARGE SCALE GENOMIC DNA]</scope>
    <source>
        <strain evidence="3 5">ATCC 50451</strain>
    </source>
</reference>
<evidence type="ECO:0000313" key="4">
    <source>
        <dbReference type="Proteomes" id="UP001059546"/>
    </source>
</evidence>
<keyword evidence="1" id="KW-0812">Transmembrane</keyword>
<keyword evidence="1" id="KW-1133">Transmembrane helix</keyword>
<sequence length="196" mass="22624">MECPSFYFALGSLFMLGISHSSSHLPLRIVSSTSLLVFVYSRERARGIGPNMKIVRHNDFAVLFGFLLFESLFVPKSTGHFVFRVFRAAAACGLIFSTVLFFITLRYMADSKAGGRRIQRNGPYRYIRHPLYSSLILYWGSCTVYLSCFVSLAIFLWFVSNRTIPRIKEHEREMASISSEYTEYKRMVWSGIPMYK</sequence>
<gene>
    <name evidence="2" type="ORF">GPU96_01g01450</name>
    <name evidence="3" type="ORF">PFJ87_01g01380</name>
</gene>
<protein>
    <recommendedName>
        <fullName evidence="6">Protein-S-isoprenylcysteine O-methyltransferase</fullName>
    </recommendedName>
</protein>
<feature type="transmembrane region" description="Helical" evidence="1">
    <location>
        <begin position="130"/>
        <end position="159"/>
    </location>
</feature>
<dbReference type="OrthoDB" id="422086at2759"/>
<accession>A0A9Q9F8M2</accession>
<feature type="transmembrane region" description="Helical" evidence="1">
    <location>
        <begin position="88"/>
        <end position="109"/>
    </location>
</feature>
<feature type="transmembrane region" description="Helical" evidence="1">
    <location>
        <begin position="6"/>
        <end position="39"/>
    </location>
</feature>
<evidence type="ECO:0000313" key="3">
    <source>
        <dbReference type="EMBL" id="WEL37884.1"/>
    </source>
</evidence>
<reference evidence="2" key="1">
    <citation type="submission" date="2021-05" db="EMBL/GenBank/DDBJ databases">
        <title>Encephalitozoon hellem ATCC 50604 Complete Genome.</title>
        <authorList>
            <person name="Mascarenhas dos Santos A.C."/>
            <person name="Julian A.T."/>
            <person name="Pombert J.-F."/>
        </authorList>
    </citation>
    <scope>NUCLEOTIDE SEQUENCE</scope>
    <source>
        <strain evidence="2">ATCC 50604</strain>
    </source>
</reference>
<dbReference type="AlphaFoldDB" id="A0A9Q9F8M2"/>
<keyword evidence="1" id="KW-0472">Membrane</keyword>
<feature type="transmembrane region" description="Helical" evidence="1">
    <location>
        <begin position="60"/>
        <end position="82"/>
    </location>
</feature>
<evidence type="ECO:0000256" key="1">
    <source>
        <dbReference type="SAM" id="Phobius"/>
    </source>
</evidence>
<evidence type="ECO:0000313" key="5">
    <source>
        <dbReference type="Proteomes" id="UP001217963"/>
    </source>
</evidence>
<dbReference type="EMBL" id="CP075147">
    <property type="protein sequence ID" value="UTX42441.1"/>
    <property type="molecule type" value="Genomic_DNA"/>
</dbReference>